<evidence type="ECO:0000256" key="2">
    <source>
        <dbReference type="ARBA" id="ARBA00005992"/>
    </source>
</evidence>
<dbReference type="Proteomes" id="UP000006055">
    <property type="component" value="Chromosome"/>
</dbReference>
<evidence type="ECO:0000256" key="1">
    <source>
        <dbReference type="ARBA" id="ARBA00004752"/>
    </source>
</evidence>
<dbReference type="GO" id="GO:0016740">
    <property type="term" value="F:transferase activity"/>
    <property type="evidence" value="ECO:0007669"/>
    <property type="project" value="UniProtKB-KW"/>
</dbReference>
<keyword evidence="11" id="KW-1185">Reference proteome</keyword>
<dbReference type="OrthoDB" id="9787225at2"/>
<dbReference type="CDD" id="cd16913">
    <property type="entry name" value="YkuD_like"/>
    <property type="match status" value="1"/>
</dbReference>
<dbReference type="SUPFAM" id="SSF141523">
    <property type="entry name" value="L,D-transpeptidase catalytic domain-like"/>
    <property type="match status" value="1"/>
</dbReference>
<dbReference type="GO" id="GO:0071972">
    <property type="term" value="F:peptidoglycan L,D-transpeptidase activity"/>
    <property type="evidence" value="ECO:0007669"/>
    <property type="project" value="TreeGrafter"/>
</dbReference>
<dbReference type="Pfam" id="PF03734">
    <property type="entry name" value="YkuD"/>
    <property type="match status" value="1"/>
</dbReference>
<dbReference type="GO" id="GO:0005576">
    <property type="term" value="C:extracellular region"/>
    <property type="evidence" value="ECO:0007669"/>
    <property type="project" value="TreeGrafter"/>
</dbReference>
<evidence type="ECO:0000259" key="9">
    <source>
        <dbReference type="PROSITE" id="PS52029"/>
    </source>
</evidence>
<organism evidence="10 11">
    <name type="scientific">Desulfomonile tiedjei (strain ATCC 49306 / DSM 6799 / DCB-1)</name>
    <dbReference type="NCBI Taxonomy" id="706587"/>
    <lineage>
        <taxon>Bacteria</taxon>
        <taxon>Pseudomonadati</taxon>
        <taxon>Thermodesulfobacteriota</taxon>
        <taxon>Desulfomonilia</taxon>
        <taxon>Desulfomonilales</taxon>
        <taxon>Desulfomonilaceae</taxon>
        <taxon>Desulfomonile</taxon>
    </lineage>
</organism>
<evidence type="ECO:0000256" key="4">
    <source>
        <dbReference type="ARBA" id="ARBA00022960"/>
    </source>
</evidence>
<feature type="active site" description="Nucleophile" evidence="7">
    <location>
        <position position="276"/>
    </location>
</feature>
<reference evidence="11" key="1">
    <citation type="submission" date="2012-06" db="EMBL/GenBank/DDBJ databases">
        <title>Complete sequence of chromosome of Desulfomonile tiedjei DSM 6799.</title>
        <authorList>
            <person name="Lucas S."/>
            <person name="Copeland A."/>
            <person name="Lapidus A."/>
            <person name="Glavina del Rio T."/>
            <person name="Dalin E."/>
            <person name="Tice H."/>
            <person name="Bruce D."/>
            <person name="Goodwin L."/>
            <person name="Pitluck S."/>
            <person name="Peters L."/>
            <person name="Ovchinnikova G."/>
            <person name="Zeytun A."/>
            <person name="Lu M."/>
            <person name="Kyrpides N."/>
            <person name="Mavromatis K."/>
            <person name="Ivanova N."/>
            <person name="Brettin T."/>
            <person name="Detter J.C."/>
            <person name="Han C."/>
            <person name="Larimer F."/>
            <person name="Land M."/>
            <person name="Hauser L."/>
            <person name="Markowitz V."/>
            <person name="Cheng J.-F."/>
            <person name="Hugenholtz P."/>
            <person name="Woyke T."/>
            <person name="Wu D."/>
            <person name="Spring S."/>
            <person name="Schroeder M."/>
            <person name="Brambilla E."/>
            <person name="Klenk H.-P."/>
            <person name="Eisen J.A."/>
        </authorList>
    </citation>
    <scope>NUCLEOTIDE SEQUENCE [LARGE SCALE GENOMIC DNA]</scope>
    <source>
        <strain evidence="11">ATCC 49306 / DSM 6799 / DCB-1</strain>
    </source>
</reference>
<evidence type="ECO:0000313" key="11">
    <source>
        <dbReference type="Proteomes" id="UP000006055"/>
    </source>
</evidence>
<keyword evidence="3" id="KW-0808">Transferase</keyword>
<evidence type="ECO:0000256" key="6">
    <source>
        <dbReference type="ARBA" id="ARBA00023316"/>
    </source>
</evidence>
<evidence type="ECO:0000256" key="3">
    <source>
        <dbReference type="ARBA" id="ARBA00022679"/>
    </source>
</evidence>
<evidence type="ECO:0000256" key="5">
    <source>
        <dbReference type="ARBA" id="ARBA00022984"/>
    </source>
</evidence>
<feature type="active site" description="Proton donor/acceptor" evidence="7">
    <location>
        <position position="260"/>
    </location>
</feature>
<dbReference type="UniPathway" id="UPA00219"/>
<dbReference type="RefSeq" id="WP_014810648.1">
    <property type="nucleotide sequence ID" value="NC_018025.1"/>
</dbReference>
<evidence type="ECO:0000256" key="8">
    <source>
        <dbReference type="SAM" id="SignalP"/>
    </source>
</evidence>
<sequence length="320" mass="35248">MRFFVWMALGLCWLVCVSETNAKEVYTKELLLSSAHVSSDLNHDETFDTVIERVLSDSFSRVEHRSRFGSAVFAIAPEESASRELGLFPGANSLDITSGKRTRVASLLPMSAATSEAAELLDSGPSLENSGSLVGDPVDLFSSFEILVDRKEYTVRLFGSNGDEKVLLYDCKAGLGSPEYPTPKGTFYICRIYDDKPLWIPPPSDWAYGQSPSNSVYGGHMLPFFKKVPAVEGEKTVHEEDADLIAVQMKMIDGGMYRIHGTDSPWSIGQGQSHGCVRLLNISVKRLADTLKMYVGTTTRSKSPNGVYINLARPVKLVLY</sequence>
<dbReference type="GO" id="GO:0018104">
    <property type="term" value="P:peptidoglycan-protein cross-linking"/>
    <property type="evidence" value="ECO:0007669"/>
    <property type="project" value="TreeGrafter"/>
</dbReference>
<proteinExistence type="inferred from homology"/>
<dbReference type="PANTHER" id="PTHR30582:SF30">
    <property type="entry name" value="BLR4375 PROTEIN"/>
    <property type="match status" value="1"/>
</dbReference>
<dbReference type="InterPro" id="IPR005490">
    <property type="entry name" value="LD_TPept_cat_dom"/>
</dbReference>
<comment type="similarity">
    <text evidence="2">Belongs to the YkuD family.</text>
</comment>
<dbReference type="InterPro" id="IPR038063">
    <property type="entry name" value="Transpep_catalytic_dom"/>
</dbReference>
<name>I4C7G9_DESTA</name>
<dbReference type="KEGG" id="dti:Desti_2840"/>
<dbReference type="InterPro" id="IPR050979">
    <property type="entry name" value="LD-transpeptidase"/>
</dbReference>
<feature type="domain" description="L,D-TPase catalytic" evidence="9">
    <location>
        <begin position="144"/>
        <end position="302"/>
    </location>
</feature>
<dbReference type="Gene3D" id="2.40.440.10">
    <property type="entry name" value="L,D-transpeptidase catalytic domain-like"/>
    <property type="match status" value="1"/>
</dbReference>
<dbReference type="PROSITE" id="PS52029">
    <property type="entry name" value="LD_TPASE"/>
    <property type="match status" value="1"/>
</dbReference>
<feature type="signal peptide" evidence="8">
    <location>
        <begin position="1"/>
        <end position="22"/>
    </location>
</feature>
<keyword evidence="6 7" id="KW-0961">Cell wall biogenesis/degradation</keyword>
<evidence type="ECO:0000313" key="10">
    <source>
        <dbReference type="EMBL" id="AFM25510.1"/>
    </source>
</evidence>
<dbReference type="AlphaFoldDB" id="I4C7G9"/>
<protein>
    <recommendedName>
        <fullName evidence="9">L,D-TPase catalytic domain-containing protein</fullName>
    </recommendedName>
</protein>
<keyword evidence="5 7" id="KW-0573">Peptidoglycan synthesis</keyword>
<dbReference type="PANTHER" id="PTHR30582">
    <property type="entry name" value="L,D-TRANSPEPTIDASE"/>
    <property type="match status" value="1"/>
</dbReference>
<dbReference type="HOGENOM" id="CLU_868000_0_0_7"/>
<gene>
    <name evidence="10" type="ordered locus">Desti_2840</name>
</gene>
<dbReference type="EMBL" id="CP003360">
    <property type="protein sequence ID" value="AFM25510.1"/>
    <property type="molecule type" value="Genomic_DNA"/>
</dbReference>
<feature type="chain" id="PRO_5003687204" description="L,D-TPase catalytic domain-containing protein" evidence="8">
    <location>
        <begin position="23"/>
        <end position="320"/>
    </location>
</feature>
<dbReference type="GO" id="GO:0071555">
    <property type="term" value="P:cell wall organization"/>
    <property type="evidence" value="ECO:0007669"/>
    <property type="project" value="UniProtKB-UniRule"/>
</dbReference>
<keyword evidence="8" id="KW-0732">Signal</keyword>
<accession>I4C7G9</accession>
<dbReference type="eggNOG" id="COG1376">
    <property type="taxonomic scope" value="Bacteria"/>
</dbReference>
<dbReference type="GO" id="GO:0008360">
    <property type="term" value="P:regulation of cell shape"/>
    <property type="evidence" value="ECO:0007669"/>
    <property type="project" value="UniProtKB-UniRule"/>
</dbReference>
<comment type="pathway">
    <text evidence="1 7">Cell wall biogenesis; peptidoglycan biosynthesis.</text>
</comment>
<evidence type="ECO:0000256" key="7">
    <source>
        <dbReference type="PROSITE-ProRule" id="PRU01373"/>
    </source>
</evidence>
<keyword evidence="4 7" id="KW-0133">Cell shape</keyword>
<dbReference type="STRING" id="706587.Desti_2840"/>